<name>A0A9N9K0E4_9GLOM</name>
<accession>A0A9N9K0E4</accession>
<feature type="non-terminal residue" evidence="2">
    <location>
        <position position="63"/>
    </location>
</feature>
<sequence>WSFGAYLLKKDPEKDDLPIQQPSSSSSNHFQVNADQSTERTPLRTSNQMSSNNDQITERTPLA</sequence>
<gene>
    <name evidence="2" type="ORF">RFULGI_LOCUS18116</name>
</gene>
<organism evidence="2 3">
    <name type="scientific">Racocetra fulgida</name>
    <dbReference type="NCBI Taxonomy" id="60492"/>
    <lineage>
        <taxon>Eukaryota</taxon>
        <taxon>Fungi</taxon>
        <taxon>Fungi incertae sedis</taxon>
        <taxon>Mucoromycota</taxon>
        <taxon>Glomeromycotina</taxon>
        <taxon>Glomeromycetes</taxon>
        <taxon>Diversisporales</taxon>
        <taxon>Gigasporaceae</taxon>
        <taxon>Racocetra</taxon>
    </lineage>
</organism>
<keyword evidence="3" id="KW-1185">Reference proteome</keyword>
<feature type="compositionally biased region" description="Polar residues" evidence="1">
    <location>
        <begin position="43"/>
        <end position="55"/>
    </location>
</feature>
<comment type="caution">
    <text evidence="2">The sequence shown here is derived from an EMBL/GenBank/DDBJ whole genome shotgun (WGS) entry which is preliminary data.</text>
</comment>
<dbReference type="Proteomes" id="UP000789396">
    <property type="component" value="Unassembled WGS sequence"/>
</dbReference>
<proteinExistence type="predicted"/>
<feature type="region of interest" description="Disordered" evidence="1">
    <location>
        <begin position="1"/>
        <end position="63"/>
    </location>
</feature>
<reference evidence="2" key="1">
    <citation type="submission" date="2021-06" db="EMBL/GenBank/DDBJ databases">
        <authorList>
            <person name="Kallberg Y."/>
            <person name="Tangrot J."/>
            <person name="Rosling A."/>
        </authorList>
    </citation>
    <scope>NUCLEOTIDE SEQUENCE</scope>
    <source>
        <strain evidence="2">IN212</strain>
    </source>
</reference>
<dbReference type="AlphaFoldDB" id="A0A9N9K0E4"/>
<evidence type="ECO:0000313" key="2">
    <source>
        <dbReference type="EMBL" id="CAG8804890.1"/>
    </source>
</evidence>
<protein>
    <submittedName>
        <fullName evidence="2">6166_t:CDS:1</fullName>
    </submittedName>
</protein>
<feature type="non-terminal residue" evidence="2">
    <location>
        <position position="1"/>
    </location>
</feature>
<evidence type="ECO:0000256" key="1">
    <source>
        <dbReference type="SAM" id="MobiDB-lite"/>
    </source>
</evidence>
<dbReference type="EMBL" id="CAJVPZ010076771">
    <property type="protein sequence ID" value="CAG8804890.1"/>
    <property type="molecule type" value="Genomic_DNA"/>
</dbReference>
<feature type="compositionally biased region" description="Basic and acidic residues" evidence="1">
    <location>
        <begin position="8"/>
        <end position="17"/>
    </location>
</feature>
<feature type="compositionally biased region" description="Polar residues" evidence="1">
    <location>
        <begin position="20"/>
        <end position="36"/>
    </location>
</feature>
<evidence type="ECO:0000313" key="3">
    <source>
        <dbReference type="Proteomes" id="UP000789396"/>
    </source>
</evidence>